<dbReference type="InParanoid" id="D8TH06"/>
<accession>D8TH06</accession>
<sequence length="213" mass="23277">MGHNIWGHLGIEPRPTRSHATSSLNTPRGKGAFAMDGADSGPAADLRNAWPRVRLTSGSRLIYASGETPMNRCQSARALSVPVTVEVAYRPTACAMNRHTRSRLSRPSQRLAQGSLDQRVAADICLWRDSHEPLPVRQGAQRAGDGGGRVPANCMRYEQTHQVPIEVRPTLAGQGVRLRHPCDLRTEAHKAPPPRLISDRRAVCDRAAVQLHG</sequence>
<reference evidence="2 3" key="1">
    <citation type="journal article" date="2010" name="Science">
        <title>Genomic analysis of organismal complexity in the multicellular green alga Volvox carteri.</title>
        <authorList>
            <person name="Prochnik S.E."/>
            <person name="Umen J."/>
            <person name="Nedelcu A.M."/>
            <person name="Hallmann A."/>
            <person name="Miller S.M."/>
            <person name="Nishii I."/>
            <person name="Ferris P."/>
            <person name="Kuo A."/>
            <person name="Mitros T."/>
            <person name="Fritz-Laylin L.K."/>
            <person name="Hellsten U."/>
            <person name="Chapman J."/>
            <person name="Simakov O."/>
            <person name="Rensing S.A."/>
            <person name="Terry A."/>
            <person name="Pangilinan J."/>
            <person name="Kapitonov V."/>
            <person name="Jurka J."/>
            <person name="Salamov A."/>
            <person name="Shapiro H."/>
            <person name="Schmutz J."/>
            <person name="Grimwood J."/>
            <person name="Lindquist E."/>
            <person name="Lucas S."/>
            <person name="Grigoriev I.V."/>
            <person name="Schmitt R."/>
            <person name="Kirk D."/>
            <person name="Rokhsar D.S."/>
        </authorList>
    </citation>
    <scope>NUCLEOTIDE SEQUENCE [LARGE SCALE GENOMIC DNA]</scope>
    <source>
        <strain evidence="3">f. Nagariensis / Eve</strain>
    </source>
</reference>
<dbReference type="KEGG" id="vcn:VOLCADRAFT_85798"/>
<keyword evidence="3" id="KW-1185">Reference proteome</keyword>
<feature type="region of interest" description="Disordered" evidence="1">
    <location>
        <begin position="1"/>
        <end position="31"/>
    </location>
</feature>
<dbReference type="RefSeq" id="XP_002945992.1">
    <property type="nucleotide sequence ID" value="XM_002945946.1"/>
</dbReference>
<evidence type="ECO:0000313" key="2">
    <source>
        <dbReference type="EMBL" id="EFJ52987.1"/>
    </source>
</evidence>
<dbReference type="Proteomes" id="UP000001058">
    <property type="component" value="Unassembled WGS sequence"/>
</dbReference>
<evidence type="ECO:0000313" key="3">
    <source>
        <dbReference type="Proteomes" id="UP000001058"/>
    </source>
</evidence>
<proteinExistence type="predicted"/>
<protein>
    <submittedName>
        <fullName evidence="2">Uncharacterized protein</fullName>
    </submittedName>
</protein>
<dbReference type="EMBL" id="GL378323">
    <property type="protein sequence ID" value="EFJ52987.1"/>
    <property type="molecule type" value="Genomic_DNA"/>
</dbReference>
<name>D8TH06_VOLCA</name>
<gene>
    <name evidence="2" type="ORF">VOLCADRAFT_85798</name>
</gene>
<evidence type="ECO:0000256" key="1">
    <source>
        <dbReference type="SAM" id="MobiDB-lite"/>
    </source>
</evidence>
<organism evidence="3">
    <name type="scientific">Volvox carteri f. nagariensis</name>
    <dbReference type="NCBI Taxonomy" id="3068"/>
    <lineage>
        <taxon>Eukaryota</taxon>
        <taxon>Viridiplantae</taxon>
        <taxon>Chlorophyta</taxon>
        <taxon>core chlorophytes</taxon>
        <taxon>Chlorophyceae</taxon>
        <taxon>CS clade</taxon>
        <taxon>Chlamydomonadales</taxon>
        <taxon>Volvocaceae</taxon>
        <taxon>Volvox</taxon>
    </lineage>
</organism>
<dbReference type="GeneID" id="9625373"/>
<dbReference type="AlphaFoldDB" id="D8TH06"/>